<name>A0A1C7FC05_9VIBR</name>
<dbReference type="SUPFAM" id="SSF55874">
    <property type="entry name" value="ATPase domain of HSP90 chaperone/DNA topoisomerase II/histidine kinase"/>
    <property type="match status" value="1"/>
</dbReference>
<dbReference type="PATRIC" id="fig|45658.7.peg.1859"/>
<proteinExistence type="predicted"/>
<evidence type="ECO:0000313" key="3">
    <source>
        <dbReference type="EMBL" id="ANU36993.1"/>
    </source>
</evidence>
<dbReference type="GeneID" id="96873155"/>
<dbReference type="Pfam" id="PF25856">
    <property type="entry name" value="MPN635_N"/>
    <property type="match status" value="1"/>
</dbReference>
<evidence type="ECO:0000256" key="1">
    <source>
        <dbReference type="SAM" id="MobiDB-lite"/>
    </source>
</evidence>
<evidence type="ECO:0000313" key="4">
    <source>
        <dbReference type="Proteomes" id="UP000092528"/>
    </source>
</evidence>
<accession>A0A1C7FC05</accession>
<evidence type="ECO:0000259" key="2">
    <source>
        <dbReference type="Pfam" id="PF25856"/>
    </source>
</evidence>
<protein>
    <recommendedName>
        <fullName evidence="2">MPN635 N-terminal domain-containing protein</fullName>
    </recommendedName>
</protein>
<dbReference type="RefSeq" id="WP_065545537.1">
    <property type="nucleotide sequence ID" value="NZ_CP016414.1"/>
</dbReference>
<keyword evidence="4" id="KW-1185">Reference proteome</keyword>
<organism evidence="3 4">
    <name type="scientific">Vibrio scophthalmi</name>
    <dbReference type="NCBI Taxonomy" id="45658"/>
    <lineage>
        <taxon>Bacteria</taxon>
        <taxon>Pseudomonadati</taxon>
        <taxon>Pseudomonadota</taxon>
        <taxon>Gammaproteobacteria</taxon>
        <taxon>Vibrionales</taxon>
        <taxon>Vibrionaceae</taxon>
        <taxon>Vibrio</taxon>
    </lineage>
</organism>
<dbReference type="Gene3D" id="3.30.565.10">
    <property type="entry name" value="Histidine kinase-like ATPase, C-terminal domain"/>
    <property type="match status" value="1"/>
</dbReference>
<sequence length="505" mass="56480">MVTKKFDLNIDRMLENWDVFHAVREIIANALDEQILTDTADIIISRDDRGQWCIRDFGRGLRHEHFTMNENQEKLEHPGLIGKFGVGLKDALATFDRLGIETRIRSKFCDVSFDRSEKHDFSDVITLHACISEPSDPAFIGTEFILKGCSTDDIEKAKSLFLCFSGEECLEKNQYGEVLQKVGRVSFIYINGIRVAEEENFLFSYNITSLTTAIKKALNRERTNVGRTAYSDRVKSILLASSSEAVAQTLVNDLGNFGSGLLHDEMKWTDVSVHASKITNASGNVLFLTDEEIMNAPRFVEEARANGRQIITIPSNVKEKLSGQVDTEGNVIQDLGNFISGWNDCFEFKFVPLEKLSQAERVVFDMTGRLADLVGGLPSRVQSVKISETMRPETGGFSEARGLWTGTEIIIKRDELASVESYASTLLHEIAHARSGEVDVTIGFEQELTSLLGMVASKALITIADEHTRARLPETHTSSRYPQTSNQDSTPKKKIGFWARFFGNP</sequence>
<dbReference type="Proteomes" id="UP000092528">
    <property type="component" value="Chromosome 1"/>
</dbReference>
<dbReference type="InterPro" id="IPR036890">
    <property type="entry name" value="HATPase_C_sf"/>
</dbReference>
<feature type="domain" description="MPN635 N-terminal" evidence="2">
    <location>
        <begin position="152"/>
        <end position="243"/>
    </location>
</feature>
<gene>
    <name evidence="3" type="ORF">VSVS05_01868</name>
</gene>
<dbReference type="AlphaFoldDB" id="A0A1C7FC05"/>
<dbReference type="EMBL" id="CP016414">
    <property type="protein sequence ID" value="ANU36993.1"/>
    <property type="molecule type" value="Genomic_DNA"/>
</dbReference>
<feature type="compositionally biased region" description="Polar residues" evidence="1">
    <location>
        <begin position="475"/>
        <end position="489"/>
    </location>
</feature>
<dbReference type="InterPro" id="IPR058987">
    <property type="entry name" value="MPN635_N"/>
</dbReference>
<feature type="region of interest" description="Disordered" evidence="1">
    <location>
        <begin position="471"/>
        <end position="491"/>
    </location>
</feature>
<reference evidence="3 4" key="1">
    <citation type="submission" date="2016-07" db="EMBL/GenBank/DDBJ databases">
        <title>Genome sequencing of Vibrio scophthalmi strain VS-05, an isolated from Paralichthys olivaceus.</title>
        <authorList>
            <person name="Han H.-J."/>
        </authorList>
    </citation>
    <scope>NUCLEOTIDE SEQUENCE [LARGE SCALE GENOMIC DNA]</scope>
    <source>
        <strain evidence="3 4">VS-05</strain>
    </source>
</reference>